<accession>A0ABQ8F407</accession>
<evidence type="ECO:0000256" key="2">
    <source>
        <dbReference type="SAM" id="MobiDB-lite"/>
    </source>
</evidence>
<evidence type="ECO:0008006" key="7">
    <source>
        <dbReference type="Google" id="ProtNLM"/>
    </source>
</evidence>
<evidence type="ECO:0000259" key="3">
    <source>
        <dbReference type="Pfam" id="PF07000"/>
    </source>
</evidence>
<reference evidence="5 6" key="1">
    <citation type="submission" date="2021-02" db="EMBL/GenBank/DDBJ databases">
        <title>Variation within the Batrachochytrium salamandrivorans European outbreak.</title>
        <authorList>
            <person name="Kelly M."/>
            <person name="Pasmans F."/>
            <person name="Shea T.P."/>
            <person name="Munoz J.F."/>
            <person name="Carranza S."/>
            <person name="Cuomo C.A."/>
            <person name="Martel A."/>
        </authorList>
    </citation>
    <scope>NUCLEOTIDE SEQUENCE [LARGE SCALE GENOMIC DNA]</scope>
    <source>
        <strain evidence="5 6">AMFP18/2</strain>
    </source>
</reference>
<sequence>MQSDHPAFTELQQEAKRLQSAAADLLLTLHALEPSIHDTTEPISTHSQKQHAPHQHLQQQLVKSKQKRSCPQINGTQKCASLIKAELAFLTTLLANPDRIRTAHVRCSNIPYLTSVVQSLHLEPSVIGVFKVFKYTKEVDASRSCSGSSDRIALVDLDQANMSSVRVDVVACNGLRWIKVKTSNMKGKLENFELTDSSDDADHSDTNDNRDKNESINDDRDTAENDNVQTSHSAESNHHLELNPDSTFDAALGALHLHTNQTLEQTGPDQLNTKPLVLRRKLPLIVCQALELLEAAKQNHVHYTSPTVVIKFLGSTLSDPKNDRIATMLRELGVVVEFTLLQETATSAHTVSQPSLQSHQSAVSAYTTGENSKAYETTCPDNINRFPILRDPTITATNLPFLTPVLSMDVPTLLTLVSDTTHRFSEIRALGVYDNHVFLRDQAQNELATPIFPVLRQVLSHHDLVVTQAALDKFAAIVMVIGGQREKARARRLFQTCDVVNSLFTSEGGSGSGAVDDVRDTLDAEKDILSGALIRVVPNTPSDRFVALMKKTPRFGAHNINIFGTGDQQRITTITANASVGRSLAEAGFGNVALWVHSPRSLIETRVLKWLKSQHTGE</sequence>
<name>A0ABQ8F407_9FUNG</name>
<protein>
    <recommendedName>
        <fullName evidence="7">DUF1308 domain-containing protein</fullName>
    </recommendedName>
</protein>
<feature type="region of interest" description="Disordered" evidence="2">
    <location>
        <begin position="195"/>
        <end position="243"/>
    </location>
</feature>
<comment type="caution">
    <text evidence="5">The sequence shown here is derived from an EMBL/GenBank/DDBJ whole genome shotgun (WGS) entry which is preliminary data.</text>
</comment>
<evidence type="ECO:0000313" key="5">
    <source>
        <dbReference type="EMBL" id="KAH6591799.1"/>
    </source>
</evidence>
<dbReference type="InterPro" id="IPR010733">
    <property type="entry name" value="DUF1308"/>
</dbReference>
<evidence type="ECO:0000313" key="6">
    <source>
        <dbReference type="Proteomes" id="UP001648503"/>
    </source>
</evidence>
<feature type="compositionally biased region" description="Basic and acidic residues" evidence="2">
    <location>
        <begin position="200"/>
        <end position="223"/>
    </location>
</feature>
<dbReference type="Pfam" id="PF07000">
    <property type="entry name" value="DUF1308"/>
    <property type="match status" value="1"/>
</dbReference>
<proteinExistence type="inferred from homology"/>
<feature type="region of interest" description="Disordered" evidence="2">
    <location>
        <begin position="39"/>
        <end position="59"/>
    </location>
</feature>
<dbReference type="EMBL" id="JAFCIX010000397">
    <property type="protein sequence ID" value="KAH6591799.1"/>
    <property type="molecule type" value="Genomic_DNA"/>
</dbReference>
<gene>
    <name evidence="5" type="ORF">BASA50_008508</name>
</gene>
<feature type="domain" description="DUF5614" evidence="4">
    <location>
        <begin position="66"/>
        <end position="141"/>
    </location>
</feature>
<organism evidence="5 6">
    <name type="scientific">Batrachochytrium salamandrivorans</name>
    <dbReference type="NCBI Taxonomy" id="1357716"/>
    <lineage>
        <taxon>Eukaryota</taxon>
        <taxon>Fungi</taxon>
        <taxon>Fungi incertae sedis</taxon>
        <taxon>Chytridiomycota</taxon>
        <taxon>Chytridiomycota incertae sedis</taxon>
        <taxon>Chytridiomycetes</taxon>
        <taxon>Rhizophydiales</taxon>
        <taxon>Rhizophydiales incertae sedis</taxon>
        <taxon>Batrachochytrium</taxon>
    </lineage>
</organism>
<dbReference type="Pfam" id="PF18474">
    <property type="entry name" value="DUF5614"/>
    <property type="match status" value="1"/>
</dbReference>
<evidence type="ECO:0000259" key="4">
    <source>
        <dbReference type="Pfam" id="PF18474"/>
    </source>
</evidence>
<dbReference type="Proteomes" id="UP001648503">
    <property type="component" value="Unassembled WGS sequence"/>
</dbReference>
<dbReference type="InterPro" id="IPR041076">
    <property type="entry name" value="DUF5614"/>
</dbReference>
<feature type="domain" description="DUF1308" evidence="3">
    <location>
        <begin position="406"/>
        <end position="502"/>
    </location>
</feature>
<keyword evidence="6" id="KW-1185">Reference proteome</keyword>
<feature type="compositionally biased region" description="Polar residues" evidence="2">
    <location>
        <begin position="225"/>
        <end position="234"/>
    </location>
</feature>
<comment type="similarity">
    <text evidence="1">Belongs to the UPF0415 family.</text>
</comment>
<evidence type="ECO:0000256" key="1">
    <source>
        <dbReference type="ARBA" id="ARBA00006588"/>
    </source>
</evidence>
<dbReference type="PANTHER" id="PTHR13379">
    <property type="entry name" value="UNCHARACTERIZED DUF1308"/>
    <property type="match status" value="1"/>
</dbReference>
<dbReference type="PANTHER" id="PTHR13379:SF0">
    <property type="entry name" value="UPF0415 PROTEIN C7ORF25"/>
    <property type="match status" value="1"/>
</dbReference>